<gene>
    <name evidence="1" type="ORF">RHMOL_Rhmol11G0092100</name>
</gene>
<dbReference type="EMBL" id="CM046398">
    <property type="protein sequence ID" value="KAI8530859.1"/>
    <property type="molecule type" value="Genomic_DNA"/>
</dbReference>
<sequence length="70" mass="7744">MDAPGTSRIRAWQSRRNHQQGPQVNITRDVTGSPAEVKEGSGIVTRLSEVGHFIFVHIPYCVNVKLQCAV</sequence>
<keyword evidence="2" id="KW-1185">Reference proteome</keyword>
<evidence type="ECO:0000313" key="2">
    <source>
        <dbReference type="Proteomes" id="UP001062846"/>
    </source>
</evidence>
<protein>
    <submittedName>
        <fullName evidence="1">Uncharacterized protein</fullName>
    </submittedName>
</protein>
<accession>A0ACC0LR87</accession>
<organism evidence="1 2">
    <name type="scientific">Rhododendron molle</name>
    <name type="common">Chinese azalea</name>
    <name type="synonym">Azalea mollis</name>
    <dbReference type="NCBI Taxonomy" id="49168"/>
    <lineage>
        <taxon>Eukaryota</taxon>
        <taxon>Viridiplantae</taxon>
        <taxon>Streptophyta</taxon>
        <taxon>Embryophyta</taxon>
        <taxon>Tracheophyta</taxon>
        <taxon>Spermatophyta</taxon>
        <taxon>Magnoliopsida</taxon>
        <taxon>eudicotyledons</taxon>
        <taxon>Gunneridae</taxon>
        <taxon>Pentapetalae</taxon>
        <taxon>asterids</taxon>
        <taxon>Ericales</taxon>
        <taxon>Ericaceae</taxon>
        <taxon>Ericoideae</taxon>
        <taxon>Rhodoreae</taxon>
        <taxon>Rhododendron</taxon>
    </lineage>
</organism>
<comment type="caution">
    <text evidence="1">The sequence shown here is derived from an EMBL/GenBank/DDBJ whole genome shotgun (WGS) entry which is preliminary data.</text>
</comment>
<evidence type="ECO:0000313" key="1">
    <source>
        <dbReference type="EMBL" id="KAI8530859.1"/>
    </source>
</evidence>
<proteinExistence type="predicted"/>
<name>A0ACC0LR87_RHOML</name>
<reference evidence="1" key="1">
    <citation type="submission" date="2022-02" db="EMBL/GenBank/DDBJ databases">
        <title>Plant Genome Project.</title>
        <authorList>
            <person name="Zhang R.-G."/>
        </authorList>
    </citation>
    <scope>NUCLEOTIDE SEQUENCE</scope>
    <source>
        <strain evidence="1">AT1</strain>
    </source>
</reference>
<dbReference type="Proteomes" id="UP001062846">
    <property type="component" value="Chromosome 11"/>
</dbReference>